<evidence type="ECO:0000313" key="2">
    <source>
        <dbReference type="Proteomes" id="UP001374584"/>
    </source>
</evidence>
<accession>A0AAN9NQF0</accession>
<organism evidence="1 2">
    <name type="scientific">Phaseolus coccineus</name>
    <name type="common">Scarlet runner bean</name>
    <name type="synonym">Phaseolus multiflorus</name>
    <dbReference type="NCBI Taxonomy" id="3886"/>
    <lineage>
        <taxon>Eukaryota</taxon>
        <taxon>Viridiplantae</taxon>
        <taxon>Streptophyta</taxon>
        <taxon>Embryophyta</taxon>
        <taxon>Tracheophyta</taxon>
        <taxon>Spermatophyta</taxon>
        <taxon>Magnoliopsida</taxon>
        <taxon>eudicotyledons</taxon>
        <taxon>Gunneridae</taxon>
        <taxon>Pentapetalae</taxon>
        <taxon>rosids</taxon>
        <taxon>fabids</taxon>
        <taxon>Fabales</taxon>
        <taxon>Fabaceae</taxon>
        <taxon>Papilionoideae</taxon>
        <taxon>50 kb inversion clade</taxon>
        <taxon>NPAAA clade</taxon>
        <taxon>indigoferoid/millettioid clade</taxon>
        <taxon>Phaseoleae</taxon>
        <taxon>Phaseolus</taxon>
    </lineage>
</organism>
<dbReference type="EMBL" id="JAYMYR010000002">
    <property type="protein sequence ID" value="KAK7377534.1"/>
    <property type="molecule type" value="Genomic_DNA"/>
</dbReference>
<dbReference type="AlphaFoldDB" id="A0AAN9NQF0"/>
<proteinExistence type="predicted"/>
<dbReference type="Proteomes" id="UP001374584">
    <property type="component" value="Unassembled WGS sequence"/>
</dbReference>
<keyword evidence="2" id="KW-1185">Reference proteome</keyword>
<evidence type="ECO:0000313" key="1">
    <source>
        <dbReference type="EMBL" id="KAK7377534.1"/>
    </source>
</evidence>
<reference evidence="1 2" key="1">
    <citation type="submission" date="2024-01" db="EMBL/GenBank/DDBJ databases">
        <title>The genomes of 5 underutilized Papilionoideae crops provide insights into root nodulation and disease resistanc.</title>
        <authorList>
            <person name="Jiang F."/>
        </authorList>
    </citation>
    <scope>NUCLEOTIDE SEQUENCE [LARGE SCALE GENOMIC DNA]</scope>
    <source>
        <strain evidence="1">JINMINGXINNONG_FW02</strain>
        <tissue evidence="1">Leaves</tissue>
    </source>
</reference>
<protein>
    <submittedName>
        <fullName evidence="1">Uncharacterized protein</fullName>
    </submittedName>
</protein>
<sequence>MLDAYFSIRVGIMGYLDISSDDNPWPRTNGRISFVEIFILFSVPSHNPFEKVDILPAELKFINADTIHQETEFQLSF</sequence>
<name>A0AAN9NQF0_PHACN</name>
<gene>
    <name evidence="1" type="ORF">VNO80_02960</name>
</gene>
<comment type="caution">
    <text evidence="1">The sequence shown here is derived from an EMBL/GenBank/DDBJ whole genome shotgun (WGS) entry which is preliminary data.</text>
</comment>